<keyword evidence="2" id="KW-1185">Reference proteome</keyword>
<evidence type="ECO:0000313" key="2">
    <source>
        <dbReference type="Proteomes" id="UP000805193"/>
    </source>
</evidence>
<proteinExistence type="predicted"/>
<comment type="caution">
    <text evidence="1">The sequence shown here is derived from an EMBL/GenBank/DDBJ whole genome shotgun (WGS) entry which is preliminary data.</text>
</comment>
<protein>
    <submittedName>
        <fullName evidence="1">Uncharacterized protein</fullName>
    </submittedName>
</protein>
<sequence length="495" mass="55148">ALAAPFFFMQWIHPISALSTQELGEVPYGLIKEDWPTTLREFVRQAVELGEVRFRPPGPSVPMELPGSLSRGMTPQKQREVPGLAALVADVCRQARCTSVLDVGSGLGYLAQVLHHSYGFRVIGLDCEPSHLEKANNRLKLSGCSENIHYYTLKIDDSMQSVASVGSLLKGCPPHVECSCGPQETMHRNFNEGQFVMVALHACGRLTPTMVHHFCHLEQICAVVCIGCCYHKGAPWFPLSTALGQLLSQGQLGGVSGRLQGLRLACQGTRQSWRDRSGPQRQAQARHVLYRALLERTLQKDGLPWRKSKRHMARDRHTVSFEAYVDHIMQDVSCESEEQRTGWRNLLKGLQSEAEKLLPAVGTHAVTRPEALSASVSHFQLLQQLLQPVWEELVVRDRMAWAGELGLSCRVSPAFVGSPRDLALVMLGPRPPPGPCRPPAPHPEIDCGGAPECSLPAEAWRNESNRQQPGLQWQEWLWCNLRRQRRSTRALKSTT</sequence>
<organism evidence="1 2">
    <name type="scientific">Ixodes persulcatus</name>
    <name type="common">Taiga tick</name>
    <dbReference type="NCBI Taxonomy" id="34615"/>
    <lineage>
        <taxon>Eukaryota</taxon>
        <taxon>Metazoa</taxon>
        <taxon>Ecdysozoa</taxon>
        <taxon>Arthropoda</taxon>
        <taxon>Chelicerata</taxon>
        <taxon>Arachnida</taxon>
        <taxon>Acari</taxon>
        <taxon>Parasitiformes</taxon>
        <taxon>Ixodida</taxon>
        <taxon>Ixodoidea</taxon>
        <taxon>Ixodidae</taxon>
        <taxon>Ixodinae</taxon>
        <taxon>Ixodes</taxon>
    </lineage>
</organism>
<gene>
    <name evidence="1" type="ORF">HPB47_009264</name>
</gene>
<name>A0AC60P2C0_IXOPE</name>
<accession>A0AC60P2C0</accession>
<dbReference type="Proteomes" id="UP000805193">
    <property type="component" value="Unassembled WGS sequence"/>
</dbReference>
<feature type="non-terminal residue" evidence="1">
    <location>
        <position position="1"/>
    </location>
</feature>
<reference evidence="1 2" key="1">
    <citation type="journal article" date="2020" name="Cell">
        <title>Large-Scale Comparative Analyses of Tick Genomes Elucidate Their Genetic Diversity and Vector Capacities.</title>
        <authorList>
            <consortium name="Tick Genome and Microbiome Consortium (TIGMIC)"/>
            <person name="Jia N."/>
            <person name="Wang J."/>
            <person name="Shi W."/>
            <person name="Du L."/>
            <person name="Sun Y."/>
            <person name="Zhan W."/>
            <person name="Jiang J.F."/>
            <person name="Wang Q."/>
            <person name="Zhang B."/>
            <person name="Ji P."/>
            <person name="Bell-Sakyi L."/>
            <person name="Cui X.M."/>
            <person name="Yuan T.T."/>
            <person name="Jiang B.G."/>
            <person name="Yang W.F."/>
            <person name="Lam T.T."/>
            <person name="Chang Q.C."/>
            <person name="Ding S.J."/>
            <person name="Wang X.J."/>
            <person name="Zhu J.G."/>
            <person name="Ruan X.D."/>
            <person name="Zhao L."/>
            <person name="Wei J.T."/>
            <person name="Ye R.Z."/>
            <person name="Que T.C."/>
            <person name="Du C.H."/>
            <person name="Zhou Y.H."/>
            <person name="Cheng J.X."/>
            <person name="Dai P.F."/>
            <person name="Guo W.B."/>
            <person name="Han X.H."/>
            <person name="Huang E.J."/>
            <person name="Li L.F."/>
            <person name="Wei W."/>
            <person name="Gao Y.C."/>
            <person name="Liu J.Z."/>
            <person name="Shao H.Z."/>
            <person name="Wang X."/>
            <person name="Wang C.C."/>
            <person name="Yang T.C."/>
            <person name="Huo Q.B."/>
            <person name="Li W."/>
            <person name="Chen H.Y."/>
            <person name="Chen S.E."/>
            <person name="Zhou L.G."/>
            <person name="Ni X.B."/>
            <person name="Tian J.H."/>
            <person name="Sheng Y."/>
            <person name="Liu T."/>
            <person name="Pan Y.S."/>
            <person name="Xia L.Y."/>
            <person name="Li J."/>
            <person name="Zhao F."/>
            <person name="Cao W.C."/>
        </authorList>
    </citation>
    <scope>NUCLEOTIDE SEQUENCE [LARGE SCALE GENOMIC DNA]</scope>
    <source>
        <strain evidence="1">Iper-2018</strain>
    </source>
</reference>
<dbReference type="EMBL" id="JABSTQ010011247">
    <property type="protein sequence ID" value="KAG0413572.1"/>
    <property type="molecule type" value="Genomic_DNA"/>
</dbReference>
<evidence type="ECO:0000313" key="1">
    <source>
        <dbReference type="EMBL" id="KAG0413572.1"/>
    </source>
</evidence>